<dbReference type="PANTHER" id="PTHR10989">
    <property type="entry name" value="ANDROGEN-INDUCED PROTEIN 1-RELATED"/>
    <property type="match status" value="1"/>
</dbReference>
<keyword evidence="6 17" id="KW-0472">Membrane</keyword>
<evidence type="ECO:0000256" key="8">
    <source>
        <dbReference type="ARBA" id="ARBA00047427"/>
    </source>
</evidence>
<feature type="transmembrane region" description="Helical" evidence="17">
    <location>
        <begin position="85"/>
        <end position="105"/>
    </location>
</feature>
<evidence type="ECO:0000256" key="5">
    <source>
        <dbReference type="ARBA" id="ARBA00022989"/>
    </source>
</evidence>
<gene>
    <name evidence="18" type="ORF">ABMA28_013286</name>
</gene>
<sequence length="234" mass="27161">MFIVLFHAAVVALDGFSLWYDQMYVDIPLPAIKYVEMPFKGRLMFLTIWCLILQTVYFSLSLLNDLVGTNEKSPRKTPIIRRIKDIVFTLAFTLALYVATSFWGLYYYDKDLIFPDHIEKHFPVWLNHAMHTFVAAFVLIELLVTRRSYPSRKVGLAAVLLVNVCYITWMHILHDRYGAWVYPVFEVLNLPMRVAFLTCAVLAGFSFYLLGEKLDKLVSPAPAKQSHETKKKKR</sequence>
<feature type="transmembrane region" description="Helical" evidence="17">
    <location>
        <begin position="194"/>
        <end position="211"/>
    </location>
</feature>
<name>A0ABD0THS0_LOXSC</name>
<comment type="catalytic activity">
    <reaction evidence="10">
        <text>12-octadecanoyloxy-octadecanoate + H2O = 12-hydroxyoctadecanoate + octadecanoate + H(+)</text>
        <dbReference type="Rhea" id="RHEA:52080"/>
        <dbReference type="ChEBI" id="CHEBI:15377"/>
        <dbReference type="ChEBI" id="CHEBI:15378"/>
        <dbReference type="ChEBI" id="CHEBI:25629"/>
        <dbReference type="ChEBI" id="CHEBI:84201"/>
        <dbReference type="ChEBI" id="CHEBI:136330"/>
    </reaction>
    <physiologicalReaction direction="left-to-right" evidence="10">
        <dbReference type="Rhea" id="RHEA:52081"/>
    </physiologicalReaction>
</comment>
<comment type="catalytic activity">
    <reaction evidence="13">
        <text>9-octadecanoyloxy-octadecanoate + H2O = 9-hydroxy-octadecanoate + octadecanoate + H(+)</text>
        <dbReference type="Rhea" id="RHEA:52096"/>
        <dbReference type="ChEBI" id="CHEBI:15377"/>
        <dbReference type="ChEBI" id="CHEBI:15378"/>
        <dbReference type="ChEBI" id="CHEBI:25629"/>
        <dbReference type="ChEBI" id="CHEBI:136286"/>
        <dbReference type="ChEBI" id="CHEBI:136373"/>
    </reaction>
    <physiologicalReaction direction="left-to-right" evidence="13">
        <dbReference type="Rhea" id="RHEA:52097"/>
    </physiologicalReaction>
</comment>
<evidence type="ECO:0000256" key="12">
    <source>
        <dbReference type="ARBA" id="ARBA00048800"/>
    </source>
</evidence>
<comment type="similarity">
    <text evidence="3">Belongs to the AIG1 family.</text>
</comment>
<comment type="catalytic activity">
    <reaction evidence="12">
        <text>9-(9Z-octadecenoyloxy)-octadecanoate + H2O = 9-hydroxy-octadecanoate + (9Z)-octadecenoate + H(+)</text>
        <dbReference type="Rhea" id="RHEA:52048"/>
        <dbReference type="ChEBI" id="CHEBI:15377"/>
        <dbReference type="ChEBI" id="CHEBI:15378"/>
        <dbReference type="ChEBI" id="CHEBI:30823"/>
        <dbReference type="ChEBI" id="CHEBI:136282"/>
        <dbReference type="ChEBI" id="CHEBI:136286"/>
    </reaction>
    <physiologicalReaction direction="left-to-right" evidence="12">
        <dbReference type="Rhea" id="RHEA:52049"/>
    </physiologicalReaction>
</comment>
<dbReference type="EMBL" id="JBEDNZ010000004">
    <property type="protein sequence ID" value="KAL0848884.1"/>
    <property type="molecule type" value="Genomic_DNA"/>
</dbReference>
<feature type="transmembrane region" description="Helical" evidence="17">
    <location>
        <begin position="156"/>
        <end position="174"/>
    </location>
</feature>
<comment type="caution">
    <text evidence="18">The sequence shown here is derived from an EMBL/GenBank/DDBJ whole genome shotgun (WGS) entry which is preliminary data.</text>
</comment>
<feature type="transmembrane region" description="Helical" evidence="17">
    <location>
        <begin position="125"/>
        <end position="144"/>
    </location>
</feature>
<evidence type="ECO:0000256" key="4">
    <source>
        <dbReference type="ARBA" id="ARBA00022692"/>
    </source>
</evidence>
<dbReference type="PANTHER" id="PTHR10989:SF16">
    <property type="entry name" value="AT02829P-RELATED"/>
    <property type="match status" value="1"/>
</dbReference>
<comment type="catalytic activity">
    <reaction evidence="9">
        <text>9-hexadecanoyloxy-octadecanoate + H2O = 9-hydroxy-octadecanoate + hexadecanoate + H(+)</text>
        <dbReference type="Rhea" id="RHEA:52052"/>
        <dbReference type="ChEBI" id="CHEBI:7896"/>
        <dbReference type="ChEBI" id="CHEBI:15377"/>
        <dbReference type="ChEBI" id="CHEBI:15378"/>
        <dbReference type="ChEBI" id="CHEBI:83670"/>
        <dbReference type="ChEBI" id="CHEBI:136286"/>
    </reaction>
    <physiologicalReaction direction="left-to-right" evidence="9">
        <dbReference type="Rhea" id="RHEA:52053"/>
    </physiologicalReaction>
</comment>
<evidence type="ECO:0000313" key="18">
    <source>
        <dbReference type="EMBL" id="KAL0848884.1"/>
    </source>
</evidence>
<evidence type="ECO:0000256" key="2">
    <source>
        <dbReference type="ARBA" id="ARBA00004127"/>
    </source>
</evidence>
<evidence type="ECO:0000256" key="3">
    <source>
        <dbReference type="ARBA" id="ARBA00009300"/>
    </source>
</evidence>
<comment type="catalytic activity">
    <reaction evidence="8">
        <text>13-octadecanoyloxy-octadecanoate + H2O = 13-hydroxy-octadecanoate + octadecanoate + H(+)</text>
        <dbReference type="Rhea" id="RHEA:52084"/>
        <dbReference type="ChEBI" id="CHEBI:15377"/>
        <dbReference type="ChEBI" id="CHEBI:15378"/>
        <dbReference type="ChEBI" id="CHEBI:25629"/>
        <dbReference type="ChEBI" id="CHEBI:136304"/>
        <dbReference type="ChEBI" id="CHEBI:136335"/>
    </reaction>
    <physiologicalReaction direction="left-to-right" evidence="8">
        <dbReference type="Rhea" id="RHEA:52085"/>
    </physiologicalReaction>
</comment>
<organism evidence="18 19">
    <name type="scientific">Loxostege sticticalis</name>
    <name type="common">Beet webworm moth</name>
    <dbReference type="NCBI Taxonomy" id="481309"/>
    <lineage>
        <taxon>Eukaryota</taxon>
        <taxon>Metazoa</taxon>
        <taxon>Ecdysozoa</taxon>
        <taxon>Arthropoda</taxon>
        <taxon>Hexapoda</taxon>
        <taxon>Insecta</taxon>
        <taxon>Pterygota</taxon>
        <taxon>Neoptera</taxon>
        <taxon>Endopterygota</taxon>
        <taxon>Lepidoptera</taxon>
        <taxon>Glossata</taxon>
        <taxon>Ditrysia</taxon>
        <taxon>Pyraloidea</taxon>
        <taxon>Crambidae</taxon>
        <taxon>Pyraustinae</taxon>
        <taxon>Loxostege</taxon>
    </lineage>
</organism>
<evidence type="ECO:0008006" key="20">
    <source>
        <dbReference type="Google" id="ProtNLM"/>
    </source>
</evidence>
<evidence type="ECO:0000256" key="7">
    <source>
        <dbReference type="ARBA" id="ARBA00047368"/>
    </source>
</evidence>
<reference evidence="18 19" key="1">
    <citation type="submission" date="2024-06" db="EMBL/GenBank/DDBJ databases">
        <title>A chromosome-level genome assembly of beet webworm, Loxostege sticticalis.</title>
        <authorList>
            <person name="Zhang Y."/>
        </authorList>
    </citation>
    <scope>NUCLEOTIDE SEQUENCE [LARGE SCALE GENOMIC DNA]</scope>
    <source>
        <strain evidence="18">AQ028</strain>
        <tissue evidence="18">Male pupae</tissue>
    </source>
</reference>
<evidence type="ECO:0000256" key="13">
    <source>
        <dbReference type="ARBA" id="ARBA00049221"/>
    </source>
</evidence>
<dbReference type="Pfam" id="PF04750">
    <property type="entry name" value="Far-17a_AIG1"/>
    <property type="match status" value="1"/>
</dbReference>
<feature type="transmembrane region" description="Helical" evidence="17">
    <location>
        <begin position="41"/>
        <end position="64"/>
    </location>
</feature>
<evidence type="ECO:0000256" key="17">
    <source>
        <dbReference type="SAM" id="Phobius"/>
    </source>
</evidence>
<proteinExistence type="inferred from homology"/>
<keyword evidence="4 17" id="KW-0812">Transmembrane</keyword>
<comment type="catalytic activity">
    <reaction evidence="11">
        <text>12-(9Z-octadecenoyloxy)-octadecanoate + H2O = 12-hydroxyoctadecanoate + (9Z)-octadecenoate + H(+)</text>
        <dbReference type="Rhea" id="RHEA:52060"/>
        <dbReference type="ChEBI" id="CHEBI:15377"/>
        <dbReference type="ChEBI" id="CHEBI:15378"/>
        <dbReference type="ChEBI" id="CHEBI:30823"/>
        <dbReference type="ChEBI" id="CHEBI:84201"/>
        <dbReference type="ChEBI" id="CHEBI:136302"/>
    </reaction>
    <physiologicalReaction direction="left-to-right" evidence="11">
        <dbReference type="Rhea" id="RHEA:52061"/>
    </physiologicalReaction>
</comment>
<keyword evidence="5 17" id="KW-1133">Transmembrane helix</keyword>
<comment type="catalytic activity">
    <reaction evidence="14">
        <text>13-(9Z-octadecenoyloxy)-octadecanoate + H2O = 13-hydroxy-octadecanoate + (9Z)-octadecenoate + H(+)</text>
        <dbReference type="Rhea" id="RHEA:52064"/>
        <dbReference type="ChEBI" id="CHEBI:15377"/>
        <dbReference type="ChEBI" id="CHEBI:15378"/>
        <dbReference type="ChEBI" id="CHEBI:30823"/>
        <dbReference type="ChEBI" id="CHEBI:136303"/>
        <dbReference type="ChEBI" id="CHEBI:136304"/>
    </reaction>
    <physiologicalReaction direction="left-to-right" evidence="14">
        <dbReference type="Rhea" id="RHEA:52065"/>
    </physiologicalReaction>
</comment>
<evidence type="ECO:0000256" key="1">
    <source>
        <dbReference type="ARBA" id="ARBA00000923"/>
    </source>
</evidence>
<comment type="catalytic activity">
    <reaction evidence="7">
        <text>12-hexadecanoyloxy-octadecanoate + H2O = 12-hydroxyoctadecanoate + hexadecanoate + H(+)</text>
        <dbReference type="Rhea" id="RHEA:52056"/>
        <dbReference type="ChEBI" id="CHEBI:7896"/>
        <dbReference type="ChEBI" id="CHEBI:15377"/>
        <dbReference type="ChEBI" id="CHEBI:15378"/>
        <dbReference type="ChEBI" id="CHEBI:83677"/>
        <dbReference type="ChEBI" id="CHEBI:84201"/>
    </reaction>
    <physiologicalReaction direction="left-to-right" evidence="7">
        <dbReference type="Rhea" id="RHEA:52057"/>
    </physiologicalReaction>
</comment>
<evidence type="ECO:0000256" key="15">
    <source>
        <dbReference type="ARBA" id="ARBA00049322"/>
    </source>
</evidence>
<dbReference type="InterPro" id="IPR006838">
    <property type="entry name" value="ADTRP_AIG1"/>
</dbReference>
<evidence type="ECO:0000256" key="14">
    <source>
        <dbReference type="ARBA" id="ARBA00049296"/>
    </source>
</evidence>
<dbReference type="Proteomes" id="UP001549921">
    <property type="component" value="Unassembled WGS sequence"/>
</dbReference>
<evidence type="ECO:0000256" key="6">
    <source>
        <dbReference type="ARBA" id="ARBA00023136"/>
    </source>
</evidence>
<dbReference type="AlphaFoldDB" id="A0ABD0THS0"/>
<protein>
    <recommendedName>
        <fullName evidence="20">Androgen-induced gene 1 protein-like</fullName>
    </recommendedName>
</protein>
<evidence type="ECO:0000313" key="19">
    <source>
        <dbReference type="Proteomes" id="UP001549921"/>
    </source>
</evidence>
<accession>A0ABD0THS0</accession>
<comment type="subcellular location">
    <subcellularLocation>
        <location evidence="2">Endomembrane system</location>
        <topology evidence="2">Multi-pass membrane protein</topology>
    </subcellularLocation>
</comment>
<dbReference type="GO" id="GO:0012505">
    <property type="term" value="C:endomembrane system"/>
    <property type="evidence" value="ECO:0007669"/>
    <property type="project" value="UniProtKB-SubCell"/>
</dbReference>
<comment type="catalytic activity">
    <reaction evidence="15">
        <text>13-(9Z-hexadecenoyloxy)-octadecanoate + H2O = 13-hydroxy-octadecanoate + (9Z)-hexadecenoate + H(+)</text>
        <dbReference type="Rhea" id="RHEA:52076"/>
        <dbReference type="ChEBI" id="CHEBI:15377"/>
        <dbReference type="ChEBI" id="CHEBI:15378"/>
        <dbReference type="ChEBI" id="CHEBI:32372"/>
        <dbReference type="ChEBI" id="CHEBI:136304"/>
        <dbReference type="ChEBI" id="CHEBI:136315"/>
    </reaction>
    <physiologicalReaction direction="left-to-right" evidence="15">
        <dbReference type="Rhea" id="RHEA:52077"/>
    </physiologicalReaction>
</comment>
<evidence type="ECO:0000256" key="9">
    <source>
        <dbReference type="ARBA" id="ARBA00047863"/>
    </source>
</evidence>
<comment type="catalytic activity">
    <reaction evidence="1">
        <text>9-(9Z-hexadecenoyloxy)-octadecanoate + H2O = (9Z)-hexadecenoate + 9-hydroxy-octadecanoate + H(+)</text>
        <dbReference type="Rhea" id="RHEA:52068"/>
        <dbReference type="ChEBI" id="CHEBI:15377"/>
        <dbReference type="ChEBI" id="CHEBI:15378"/>
        <dbReference type="ChEBI" id="CHEBI:32372"/>
        <dbReference type="ChEBI" id="CHEBI:136286"/>
        <dbReference type="ChEBI" id="CHEBI:136309"/>
    </reaction>
    <physiologicalReaction direction="left-to-right" evidence="1">
        <dbReference type="Rhea" id="RHEA:52069"/>
    </physiologicalReaction>
</comment>
<evidence type="ECO:0000256" key="10">
    <source>
        <dbReference type="ARBA" id="ARBA00048680"/>
    </source>
</evidence>
<comment type="catalytic activity">
    <reaction evidence="16">
        <text>12-(9Z-hexadecenoyloxy)-octadecanoate + H2O = 12-hydroxyoctadecanoate + (9Z)-hexadecenoate + H(+)</text>
        <dbReference type="Rhea" id="RHEA:52072"/>
        <dbReference type="ChEBI" id="CHEBI:15377"/>
        <dbReference type="ChEBI" id="CHEBI:15378"/>
        <dbReference type="ChEBI" id="CHEBI:32372"/>
        <dbReference type="ChEBI" id="CHEBI:84201"/>
        <dbReference type="ChEBI" id="CHEBI:136312"/>
    </reaction>
    <physiologicalReaction direction="left-to-right" evidence="16">
        <dbReference type="Rhea" id="RHEA:52073"/>
    </physiologicalReaction>
</comment>
<evidence type="ECO:0000256" key="16">
    <source>
        <dbReference type="ARBA" id="ARBA00049428"/>
    </source>
</evidence>
<evidence type="ECO:0000256" key="11">
    <source>
        <dbReference type="ARBA" id="ARBA00048701"/>
    </source>
</evidence>